<organism evidence="2 3">
    <name type="scientific">Parendozoicomonas callyspongiae</name>
    <dbReference type="NCBI Taxonomy" id="2942213"/>
    <lineage>
        <taxon>Bacteria</taxon>
        <taxon>Pseudomonadati</taxon>
        <taxon>Pseudomonadota</taxon>
        <taxon>Gammaproteobacteria</taxon>
        <taxon>Oceanospirillales</taxon>
        <taxon>Endozoicomonadaceae</taxon>
        <taxon>Parendozoicomonas</taxon>
    </lineage>
</organism>
<feature type="transmembrane region" description="Helical" evidence="1">
    <location>
        <begin position="224"/>
        <end position="246"/>
    </location>
</feature>
<feature type="transmembrane region" description="Helical" evidence="1">
    <location>
        <begin position="315"/>
        <end position="333"/>
    </location>
</feature>
<feature type="transmembrane region" description="Helical" evidence="1">
    <location>
        <begin position="85"/>
        <end position="106"/>
    </location>
</feature>
<keyword evidence="1" id="KW-0472">Membrane</keyword>
<dbReference type="RefSeq" id="WP_249701567.1">
    <property type="nucleotide sequence ID" value="NZ_JAMFLX010000036.1"/>
</dbReference>
<keyword evidence="1" id="KW-1133">Transmembrane helix</keyword>
<keyword evidence="3" id="KW-1185">Reference proteome</keyword>
<protein>
    <submittedName>
        <fullName evidence="2">AbgT family transporter</fullName>
    </submittedName>
</protein>
<comment type="caution">
    <text evidence="2">The sequence shown here is derived from an EMBL/GenBank/DDBJ whole genome shotgun (WGS) entry which is preliminary data.</text>
</comment>
<accession>A0ABT0PKI3</accession>
<proteinExistence type="predicted"/>
<feature type="transmembrane region" description="Helical" evidence="1">
    <location>
        <begin position="459"/>
        <end position="478"/>
    </location>
</feature>
<dbReference type="PANTHER" id="PTHR30282:SF0">
    <property type="entry name" value="P-AMINOBENZOYL-GLUTAMATE TRANSPORT PROTEIN"/>
    <property type="match status" value="1"/>
</dbReference>
<dbReference type="PANTHER" id="PTHR30282">
    <property type="entry name" value="P-AMINOBENZOYL GLUTAMATE TRANSPORTER"/>
    <property type="match status" value="1"/>
</dbReference>
<feature type="transmembrane region" description="Helical" evidence="1">
    <location>
        <begin position="354"/>
        <end position="377"/>
    </location>
</feature>
<keyword evidence="1" id="KW-0812">Transmembrane</keyword>
<dbReference type="EMBL" id="JAMFLX010000036">
    <property type="protein sequence ID" value="MCL6271899.1"/>
    <property type="molecule type" value="Genomic_DNA"/>
</dbReference>
<feature type="transmembrane region" description="Helical" evidence="1">
    <location>
        <begin position="397"/>
        <end position="416"/>
    </location>
</feature>
<dbReference type="InterPro" id="IPR004697">
    <property type="entry name" value="AbgT"/>
</dbReference>
<evidence type="ECO:0000313" key="2">
    <source>
        <dbReference type="EMBL" id="MCL6271899.1"/>
    </source>
</evidence>
<dbReference type="Pfam" id="PF03806">
    <property type="entry name" value="ABG_transport"/>
    <property type="match status" value="1"/>
</dbReference>
<feature type="transmembrane region" description="Helical" evidence="1">
    <location>
        <begin position="28"/>
        <end position="50"/>
    </location>
</feature>
<reference evidence="2 3" key="1">
    <citation type="submission" date="2022-05" db="EMBL/GenBank/DDBJ databases">
        <authorList>
            <person name="Park J.-S."/>
        </authorList>
    </citation>
    <scope>NUCLEOTIDE SEQUENCE [LARGE SCALE GENOMIC DNA]</scope>
    <source>
        <strain evidence="2 3">2012CJ34-2</strain>
    </source>
</reference>
<sequence>MSSRVSEFTGRNPRPFTKRVNRSIPDPVIIFIALYLSCSVGSWALSGFTFSTPGPGGEPVEHTIRNMLSDHGIRWMFENLLLNNWLAFGEGVLGMTLICLLGIGVAEESGLLTAIIKRASRRINHRWLPILLVFLGIISSIASDVGYLVLIPLAGLLYAGLEKNPLIGMGAAFAGVSAGCSANFIPVTPADVIIGVNTRLFAENQAVPFVRSSGEHLNAFTMHYWFNCLSVLVLTLVGGLVTQLILAPKYNRQKWIVPRSLSAKSFYPDPCEREGMQWALAGLIISSGLLLWLIQRPLSGYYDVDGSLSRPWLNNLVLLTTLTFVICGVCYGTGTGRFSRTADIVNAMTRQMNVAGYILVLTFFCYNFLSLLSYSGMGIWFSWIGVVFLKYLGLETWPVLLIIGFIFITAVINLFVGGMSSKWMVFGPVFVPMLYQVNADLTPDFVSAAYRVGDSSTNIVTPMMTYAGVILAMMRKYCPSMGPGDMVSLMWPYAVAFLLVWSALLISFFVMEWPLGF</sequence>
<feature type="transmembrane region" description="Helical" evidence="1">
    <location>
        <begin position="127"/>
        <end position="159"/>
    </location>
</feature>
<evidence type="ECO:0000313" key="3">
    <source>
        <dbReference type="Proteomes" id="UP001203338"/>
    </source>
</evidence>
<dbReference type="Proteomes" id="UP001203338">
    <property type="component" value="Unassembled WGS sequence"/>
</dbReference>
<gene>
    <name evidence="2" type="ORF">M3P05_18430</name>
</gene>
<feature type="transmembrane region" description="Helical" evidence="1">
    <location>
        <begin position="490"/>
        <end position="511"/>
    </location>
</feature>
<evidence type="ECO:0000256" key="1">
    <source>
        <dbReference type="SAM" id="Phobius"/>
    </source>
</evidence>
<name>A0ABT0PKI3_9GAMM</name>